<dbReference type="InterPro" id="IPR035952">
    <property type="entry name" value="Rhomboid-like_sf"/>
</dbReference>
<dbReference type="PANTHER" id="PTHR43066:SF21">
    <property type="entry name" value="UBIQUITIN-ASSOCIATED DOMAIN-CONTAINING PROTEIN 2"/>
    <property type="match status" value="1"/>
</dbReference>
<comment type="subcellular location">
    <subcellularLocation>
        <location evidence="1">Membrane</location>
        <topology evidence="1">Multi-pass membrane protein</topology>
    </subcellularLocation>
</comment>
<dbReference type="EMBL" id="JAVRRJ010000003">
    <property type="protein sequence ID" value="KAK5086333.1"/>
    <property type="molecule type" value="Genomic_DNA"/>
</dbReference>
<evidence type="ECO:0000313" key="7">
    <source>
        <dbReference type="Proteomes" id="UP001309876"/>
    </source>
</evidence>
<comment type="caution">
    <text evidence="6">The sequence shown here is derived from an EMBL/GenBank/DDBJ whole genome shotgun (WGS) entry which is preliminary data.</text>
</comment>
<feature type="transmembrane region" description="Helical" evidence="5">
    <location>
        <begin position="53"/>
        <end position="74"/>
    </location>
</feature>
<gene>
    <name evidence="6" type="ORF">LTR05_003501</name>
</gene>
<sequence length="264" mass="29343">MVTSSGFTSAPVTRALLTLLVSSSIGASVLSIKHYLPLKPVPHLWPYLQLWRILTFQLAYTTSTEVLFSAALIYQLRVLERMWGSRKFASFVVASYGLCWWGYIPSGMTGIVVALVAVWRNEMPKLGGFKILLDDDPEKVRAGTARGIEFTDKWTAYLLTAQLALSQFPYGLLPASVGWVVGSAWAEELVPGGIVRWRVPAWTVGEDSRAKRSGQRQYEGLRRRLEEENQDGMREVTEGMARGAPGQNDTRSFVGGLGRYFTSS</sequence>
<dbReference type="SUPFAM" id="SSF144091">
    <property type="entry name" value="Rhomboid-like"/>
    <property type="match status" value="1"/>
</dbReference>
<keyword evidence="7" id="KW-1185">Reference proteome</keyword>
<evidence type="ECO:0000256" key="2">
    <source>
        <dbReference type="ARBA" id="ARBA00022692"/>
    </source>
</evidence>
<evidence type="ECO:0000256" key="4">
    <source>
        <dbReference type="ARBA" id="ARBA00023136"/>
    </source>
</evidence>
<accession>A0AAN7T1Z2</accession>
<dbReference type="PANTHER" id="PTHR43066">
    <property type="entry name" value="RHOMBOID-RELATED PROTEIN"/>
    <property type="match status" value="1"/>
</dbReference>
<dbReference type="GO" id="GO:0004252">
    <property type="term" value="F:serine-type endopeptidase activity"/>
    <property type="evidence" value="ECO:0007669"/>
    <property type="project" value="TreeGrafter"/>
</dbReference>
<feature type="transmembrane region" description="Helical" evidence="5">
    <location>
        <begin position="94"/>
        <end position="119"/>
    </location>
</feature>
<keyword evidence="3 5" id="KW-1133">Transmembrane helix</keyword>
<evidence type="ECO:0000256" key="5">
    <source>
        <dbReference type="SAM" id="Phobius"/>
    </source>
</evidence>
<evidence type="ECO:0000256" key="3">
    <source>
        <dbReference type="ARBA" id="ARBA00022989"/>
    </source>
</evidence>
<protein>
    <submittedName>
        <fullName evidence="6">Uncharacterized protein</fullName>
    </submittedName>
</protein>
<keyword evidence="2 5" id="KW-0812">Transmembrane</keyword>
<dbReference type="Proteomes" id="UP001309876">
    <property type="component" value="Unassembled WGS sequence"/>
</dbReference>
<keyword evidence="4 5" id="KW-0472">Membrane</keyword>
<feature type="transmembrane region" description="Helical" evidence="5">
    <location>
        <begin position="12"/>
        <end position="32"/>
    </location>
</feature>
<evidence type="ECO:0000313" key="6">
    <source>
        <dbReference type="EMBL" id="KAK5086333.1"/>
    </source>
</evidence>
<dbReference type="AlphaFoldDB" id="A0AAN7T1Z2"/>
<organism evidence="6 7">
    <name type="scientific">Lithohypha guttulata</name>
    <dbReference type="NCBI Taxonomy" id="1690604"/>
    <lineage>
        <taxon>Eukaryota</taxon>
        <taxon>Fungi</taxon>
        <taxon>Dikarya</taxon>
        <taxon>Ascomycota</taxon>
        <taxon>Pezizomycotina</taxon>
        <taxon>Eurotiomycetes</taxon>
        <taxon>Chaetothyriomycetidae</taxon>
        <taxon>Chaetothyriales</taxon>
        <taxon>Trichomeriaceae</taxon>
        <taxon>Lithohypha</taxon>
    </lineage>
</organism>
<reference evidence="6 7" key="1">
    <citation type="submission" date="2023-08" db="EMBL/GenBank/DDBJ databases">
        <title>Black Yeasts Isolated from many extreme environments.</title>
        <authorList>
            <person name="Coleine C."/>
            <person name="Stajich J.E."/>
            <person name="Selbmann L."/>
        </authorList>
    </citation>
    <scope>NUCLEOTIDE SEQUENCE [LARGE SCALE GENOMIC DNA]</scope>
    <source>
        <strain evidence="6 7">CCFEE 5910</strain>
    </source>
</reference>
<evidence type="ECO:0000256" key="1">
    <source>
        <dbReference type="ARBA" id="ARBA00004141"/>
    </source>
</evidence>
<dbReference type="GO" id="GO:0016020">
    <property type="term" value="C:membrane"/>
    <property type="evidence" value="ECO:0007669"/>
    <property type="project" value="UniProtKB-SubCell"/>
</dbReference>
<name>A0AAN7T1Z2_9EURO</name>
<proteinExistence type="predicted"/>